<dbReference type="InterPro" id="IPR004360">
    <property type="entry name" value="Glyas_Fos-R_dOase_dom"/>
</dbReference>
<gene>
    <name evidence="2" type="ORF">BCR35DRAFT_304489</name>
</gene>
<dbReference type="SUPFAM" id="SSF54593">
    <property type="entry name" value="Glyoxalase/Bleomycin resistance protein/Dihydroxybiphenyl dioxygenase"/>
    <property type="match status" value="1"/>
</dbReference>
<name>A0A1Y2F8R1_9BASI</name>
<dbReference type="AlphaFoldDB" id="A0A1Y2F8R1"/>
<feature type="domain" description="VOC" evidence="1">
    <location>
        <begin position="6"/>
        <end position="142"/>
    </location>
</feature>
<evidence type="ECO:0000313" key="3">
    <source>
        <dbReference type="Proteomes" id="UP000193467"/>
    </source>
</evidence>
<dbReference type="InParanoid" id="A0A1Y2F8R1"/>
<evidence type="ECO:0000313" key="2">
    <source>
        <dbReference type="EMBL" id="ORY80290.1"/>
    </source>
</evidence>
<dbReference type="GO" id="GO:0051213">
    <property type="term" value="F:dioxygenase activity"/>
    <property type="evidence" value="ECO:0007669"/>
    <property type="project" value="UniProtKB-KW"/>
</dbReference>
<dbReference type="InterPro" id="IPR037523">
    <property type="entry name" value="VOC_core"/>
</dbReference>
<comment type="caution">
    <text evidence="2">The sequence shown here is derived from an EMBL/GenBank/DDBJ whole genome shotgun (WGS) entry which is preliminary data.</text>
</comment>
<sequence>MTSLPRFTHILELCLYARSLPTSVAWYKDVLRLTPHLDTPRVAAFTLGDTATLLLFQRGETSADVSLGDAGLIPGHGLPPSSDVTLKTHFALAVETPEEVAAWRDELERKGTKILGEVSWPKGGKSVYFADPDEHVGEIASRGIWPNY</sequence>
<dbReference type="Gene3D" id="3.10.180.10">
    <property type="entry name" value="2,3-Dihydroxybiphenyl 1,2-Dioxygenase, domain 1"/>
    <property type="match status" value="1"/>
</dbReference>
<dbReference type="Pfam" id="PF00903">
    <property type="entry name" value="Glyoxalase"/>
    <property type="match status" value="1"/>
</dbReference>
<accession>A0A1Y2F8R1</accession>
<dbReference type="EMBL" id="MCGR01000025">
    <property type="protein sequence ID" value="ORY80290.1"/>
    <property type="molecule type" value="Genomic_DNA"/>
</dbReference>
<dbReference type="OrthoDB" id="16820at2759"/>
<evidence type="ECO:0000259" key="1">
    <source>
        <dbReference type="PROSITE" id="PS51819"/>
    </source>
</evidence>
<reference evidence="2 3" key="1">
    <citation type="submission" date="2016-07" db="EMBL/GenBank/DDBJ databases">
        <title>Pervasive Adenine N6-methylation of Active Genes in Fungi.</title>
        <authorList>
            <consortium name="DOE Joint Genome Institute"/>
            <person name="Mondo S.J."/>
            <person name="Dannebaum R.O."/>
            <person name="Kuo R.C."/>
            <person name="Labutti K."/>
            <person name="Haridas S."/>
            <person name="Kuo A."/>
            <person name="Salamov A."/>
            <person name="Ahrendt S.R."/>
            <person name="Lipzen A."/>
            <person name="Sullivan W."/>
            <person name="Andreopoulos W.B."/>
            <person name="Clum A."/>
            <person name="Lindquist E."/>
            <person name="Daum C."/>
            <person name="Ramamoorthy G.K."/>
            <person name="Gryganskyi A."/>
            <person name="Culley D."/>
            <person name="Magnuson J.K."/>
            <person name="James T.Y."/>
            <person name="O'Malley M.A."/>
            <person name="Stajich J.E."/>
            <person name="Spatafora J.W."/>
            <person name="Visel A."/>
            <person name="Grigoriev I.V."/>
        </authorList>
    </citation>
    <scope>NUCLEOTIDE SEQUENCE [LARGE SCALE GENOMIC DNA]</scope>
    <source>
        <strain evidence="2 3">62-1032</strain>
    </source>
</reference>
<proteinExistence type="predicted"/>
<organism evidence="2 3">
    <name type="scientific">Leucosporidium creatinivorum</name>
    <dbReference type="NCBI Taxonomy" id="106004"/>
    <lineage>
        <taxon>Eukaryota</taxon>
        <taxon>Fungi</taxon>
        <taxon>Dikarya</taxon>
        <taxon>Basidiomycota</taxon>
        <taxon>Pucciniomycotina</taxon>
        <taxon>Microbotryomycetes</taxon>
        <taxon>Leucosporidiales</taxon>
        <taxon>Leucosporidium</taxon>
    </lineage>
</organism>
<dbReference type="Proteomes" id="UP000193467">
    <property type="component" value="Unassembled WGS sequence"/>
</dbReference>
<dbReference type="InterPro" id="IPR029068">
    <property type="entry name" value="Glyas_Bleomycin-R_OHBP_Dase"/>
</dbReference>
<keyword evidence="2" id="KW-0560">Oxidoreductase</keyword>
<dbReference type="PROSITE" id="PS51819">
    <property type="entry name" value="VOC"/>
    <property type="match status" value="1"/>
</dbReference>
<keyword evidence="2" id="KW-0223">Dioxygenase</keyword>
<protein>
    <submittedName>
        <fullName evidence="2">Glyoxalase/bleomycin resistance protein/dioxygenase</fullName>
    </submittedName>
</protein>
<keyword evidence="3" id="KW-1185">Reference proteome</keyword>